<evidence type="ECO:0000256" key="2">
    <source>
        <dbReference type="ARBA" id="ARBA00022723"/>
    </source>
</evidence>
<dbReference type="InParanoid" id="A0A1I3Z0B1"/>
<feature type="transmembrane region" description="Helical" evidence="7">
    <location>
        <begin position="158"/>
        <end position="179"/>
    </location>
</feature>
<dbReference type="PROSITE" id="PS51296">
    <property type="entry name" value="RIESKE"/>
    <property type="match status" value="1"/>
</dbReference>
<evidence type="ECO:0000256" key="6">
    <source>
        <dbReference type="ARBA" id="ARBA00038001"/>
    </source>
</evidence>
<keyword evidence="9" id="KW-0223">Dioxygenase</keyword>
<dbReference type="GO" id="GO:0051213">
    <property type="term" value="F:dioxygenase activity"/>
    <property type="evidence" value="ECO:0007669"/>
    <property type="project" value="UniProtKB-KW"/>
</dbReference>
<dbReference type="Pfam" id="PF09990">
    <property type="entry name" value="DUF2231"/>
    <property type="match status" value="1"/>
</dbReference>
<feature type="transmembrane region" description="Helical" evidence="7">
    <location>
        <begin position="126"/>
        <end position="146"/>
    </location>
</feature>
<keyword evidence="7" id="KW-1133">Transmembrane helix</keyword>
<keyword evidence="9" id="KW-0560">Oxidoreductase</keyword>
<evidence type="ECO:0000256" key="5">
    <source>
        <dbReference type="ARBA" id="ARBA00034078"/>
    </source>
</evidence>
<dbReference type="Pfam" id="PF00355">
    <property type="entry name" value="Rieske"/>
    <property type="match status" value="1"/>
</dbReference>
<dbReference type="GO" id="GO:0004497">
    <property type="term" value="F:monooxygenase activity"/>
    <property type="evidence" value="ECO:0007669"/>
    <property type="project" value="UniProtKB-ARBA"/>
</dbReference>
<evidence type="ECO:0000256" key="4">
    <source>
        <dbReference type="ARBA" id="ARBA00023014"/>
    </source>
</evidence>
<dbReference type="Gene3D" id="2.102.10.10">
    <property type="entry name" value="Rieske [2Fe-2S] iron-sulphur domain"/>
    <property type="match status" value="1"/>
</dbReference>
<reference evidence="9 10" key="1">
    <citation type="submission" date="2016-10" db="EMBL/GenBank/DDBJ databases">
        <authorList>
            <person name="de Groot N.N."/>
        </authorList>
    </citation>
    <scope>NUCLEOTIDE SEQUENCE [LARGE SCALE GENOMIC DNA]</scope>
    <source>
        <strain evidence="9 10">DSM 45317</strain>
    </source>
</reference>
<evidence type="ECO:0000256" key="1">
    <source>
        <dbReference type="ARBA" id="ARBA00022714"/>
    </source>
</evidence>
<dbReference type="GO" id="GO:0016705">
    <property type="term" value="F:oxidoreductase activity, acting on paired donors, with incorporation or reduction of molecular oxygen"/>
    <property type="evidence" value="ECO:0007669"/>
    <property type="project" value="UniProtKB-ARBA"/>
</dbReference>
<feature type="domain" description="Rieske" evidence="8">
    <location>
        <begin position="199"/>
        <end position="303"/>
    </location>
</feature>
<evidence type="ECO:0000313" key="10">
    <source>
        <dbReference type="Proteomes" id="UP000199152"/>
    </source>
</evidence>
<dbReference type="GO" id="GO:0051537">
    <property type="term" value="F:2 iron, 2 sulfur cluster binding"/>
    <property type="evidence" value="ECO:0007669"/>
    <property type="project" value="UniProtKB-KW"/>
</dbReference>
<dbReference type="InterPro" id="IPR036922">
    <property type="entry name" value="Rieske_2Fe-2S_sf"/>
</dbReference>
<dbReference type="AlphaFoldDB" id="A0A1I3Z0B1"/>
<keyword evidence="2" id="KW-0479">Metal-binding</keyword>
<dbReference type="EMBL" id="FOSW01000001">
    <property type="protein sequence ID" value="SFK37483.1"/>
    <property type="molecule type" value="Genomic_DNA"/>
</dbReference>
<evidence type="ECO:0000256" key="7">
    <source>
        <dbReference type="SAM" id="Phobius"/>
    </source>
</evidence>
<keyword evidence="4" id="KW-0411">Iron-sulfur</keyword>
<keyword evidence="1" id="KW-0001">2Fe-2S</keyword>
<dbReference type="Proteomes" id="UP000199152">
    <property type="component" value="Unassembled WGS sequence"/>
</dbReference>
<protein>
    <submittedName>
        <fullName evidence="9">Ferredoxin subunit of nitrite reductase or a ring-hydroxylating dioxygenase</fullName>
    </submittedName>
</protein>
<keyword evidence="10" id="KW-1185">Reference proteome</keyword>
<dbReference type="InterPro" id="IPR019251">
    <property type="entry name" value="DUF2231_TM"/>
</dbReference>
<evidence type="ECO:0000256" key="3">
    <source>
        <dbReference type="ARBA" id="ARBA00023004"/>
    </source>
</evidence>
<feature type="transmembrane region" description="Helical" evidence="7">
    <location>
        <begin position="93"/>
        <end position="114"/>
    </location>
</feature>
<proteinExistence type="inferred from homology"/>
<dbReference type="SUPFAM" id="SSF50022">
    <property type="entry name" value="ISP domain"/>
    <property type="match status" value="1"/>
</dbReference>
<dbReference type="CDD" id="cd03467">
    <property type="entry name" value="Rieske"/>
    <property type="match status" value="1"/>
</dbReference>
<dbReference type="GO" id="GO:0046872">
    <property type="term" value="F:metal ion binding"/>
    <property type="evidence" value="ECO:0007669"/>
    <property type="project" value="UniProtKB-KW"/>
</dbReference>
<evidence type="ECO:0000259" key="8">
    <source>
        <dbReference type="PROSITE" id="PS51296"/>
    </source>
</evidence>
<organism evidence="9 10">
    <name type="scientific">Geodermatophilus ruber</name>
    <dbReference type="NCBI Taxonomy" id="504800"/>
    <lineage>
        <taxon>Bacteria</taxon>
        <taxon>Bacillati</taxon>
        <taxon>Actinomycetota</taxon>
        <taxon>Actinomycetes</taxon>
        <taxon>Geodermatophilales</taxon>
        <taxon>Geodermatophilaceae</taxon>
        <taxon>Geodermatophilus</taxon>
    </lineage>
</organism>
<keyword evidence="3" id="KW-0408">Iron</keyword>
<gene>
    <name evidence="9" type="ORF">SAMN04488085_101283</name>
</gene>
<comment type="similarity">
    <text evidence="6">Belongs to the bacterial ring-hydroxylating dioxygenase ferredoxin component family.</text>
</comment>
<dbReference type="InterPro" id="IPR017941">
    <property type="entry name" value="Rieske_2Fe-2S"/>
</dbReference>
<evidence type="ECO:0000313" key="9">
    <source>
        <dbReference type="EMBL" id="SFK37483.1"/>
    </source>
</evidence>
<keyword evidence="7" id="KW-0472">Membrane</keyword>
<sequence length="310" mass="32137">MWDRSRGIVAVRNGYRVVMSLLGILDRVADVTTFDKAIEPARQAVQSTLPQAVKDVLHGTWLGHPLHPVLAQVPVGSWLSAGLLDALPPLRPAATVLIGTGVAAAVPAALTGAADWSEQSSGVRRLGALHAVANSVALGLYVSSLAARSRGRGTLGRVLSYAGLGVASGAAAIGGHMAYAESSGASHAATAARALAPDWIDLGPLDDLPERRPVLRTGRGNGVAVPLAAVRRGTRVDVFIGTCAHLSGPLHEGAVAEIRGHECLVCPLHGSAFDLATGHPRRGPSADPQEKLEVRMEAGRVLARLPAHQR</sequence>
<name>A0A1I3Z0B1_9ACTN</name>
<keyword evidence="7" id="KW-0812">Transmembrane</keyword>
<dbReference type="STRING" id="504800.SAMN04488085_101283"/>
<comment type="cofactor">
    <cofactor evidence="5">
        <name>[2Fe-2S] cluster</name>
        <dbReference type="ChEBI" id="CHEBI:190135"/>
    </cofactor>
</comment>
<accession>A0A1I3Z0B1</accession>
<dbReference type="PANTHER" id="PTHR21496">
    <property type="entry name" value="FERREDOXIN-RELATED"/>
    <property type="match status" value="1"/>
</dbReference>
<dbReference type="PANTHER" id="PTHR21496:SF0">
    <property type="entry name" value="RIESKE DOMAIN-CONTAINING PROTEIN"/>
    <property type="match status" value="1"/>
</dbReference>